<comment type="caution">
    <text evidence="1">The sequence shown here is derived from an EMBL/GenBank/DDBJ whole genome shotgun (WGS) entry which is preliminary data.</text>
</comment>
<organism evidence="1 2">
    <name type="scientific">Alligator mississippiensis</name>
    <name type="common">American alligator</name>
    <dbReference type="NCBI Taxonomy" id="8496"/>
    <lineage>
        <taxon>Eukaryota</taxon>
        <taxon>Metazoa</taxon>
        <taxon>Chordata</taxon>
        <taxon>Craniata</taxon>
        <taxon>Vertebrata</taxon>
        <taxon>Euteleostomi</taxon>
        <taxon>Archelosauria</taxon>
        <taxon>Archosauria</taxon>
        <taxon>Crocodylia</taxon>
        <taxon>Alligatoridae</taxon>
        <taxon>Alligatorinae</taxon>
        <taxon>Alligator</taxon>
    </lineage>
</organism>
<name>A0A151M2C3_ALLMI</name>
<accession>A0A151M2C3</accession>
<gene>
    <name evidence="1" type="ORF">Y1Q_0009093</name>
</gene>
<proteinExistence type="predicted"/>
<evidence type="ECO:0000313" key="1">
    <source>
        <dbReference type="EMBL" id="KYO18621.1"/>
    </source>
</evidence>
<dbReference type="Proteomes" id="UP000050525">
    <property type="component" value="Unassembled WGS sequence"/>
</dbReference>
<dbReference type="AlphaFoldDB" id="A0A151M2C3"/>
<keyword evidence="2" id="KW-1185">Reference proteome</keyword>
<dbReference type="EMBL" id="AKHW03006780">
    <property type="protein sequence ID" value="KYO18621.1"/>
    <property type="molecule type" value="Genomic_DNA"/>
</dbReference>
<sequence>MKVLHPFICVVFSSVTEHHVREEMIEIGYAKWMQYILIKCRCLQDSLGTIVTTSVLPLLYKLRRKVWNSL</sequence>
<protein>
    <submittedName>
        <fullName evidence="1">Uncharacterized protein</fullName>
    </submittedName>
</protein>
<evidence type="ECO:0000313" key="2">
    <source>
        <dbReference type="Proteomes" id="UP000050525"/>
    </source>
</evidence>
<reference evidence="1 2" key="1">
    <citation type="journal article" date="2012" name="Genome Biol.">
        <title>Sequencing three crocodilian genomes to illuminate the evolution of archosaurs and amniotes.</title>
        <authorList>
            <person name="St John J.A."/>
            <person name="Braun E.L."/>
            <person name="Isberg S.R."/>
            <person name="Miles L.G."/>
            <person name="Chong A.Y."/>
            <person name="Gongora J."/>
            <person name="Dalzell P."/>
            <person name="Moran C."/>
            <person name="Bed'hom B."/>
            <person name="Abzhanov A."/>
            <person name="Burgess S.C."/>
            <person name="Cooksey A.M."/>
            <person name="Castoe T.A."/>
            <person name="Crawford N.G."/>
            <person name="Densmore L.D."/>
            <person name="Drew J.C."/>
            <person name="Edwards S.V."/>
            <person name="Faircloth B.C."/>
            <person name="Fujita M.K."/>
            <person name="Greenwold M.J."/>
            <person name="Hoffmann F.G."/>
            <person name="Howard J.M."/>
            <person name="Iguchi T."/>
            <person name="Janes D.E."/>
            <person name="Khan S.Y."/>
            <person name="Kohno S."/>
            <person name="de Koning A.J."/>
            <person name="Lance S.L."/>
            <person name="McCarthy F.M."/>
            <person name="McCormack J.E."/>
            <person name="Merchant M.E."/>
            <person name="Peterson D.G."/>
            <person name="Pollock D.D."/>
            <person name="Pourmand N."/>
            <person name="Raney B.J."/>
            <person name="Roessler K.A."/>
            <person name="Sanford J.R."/>
            <person name="Sawyer R.H."/>
            <person name="Schmidt C.J."/>
            <person name="Triplett E.W."/>
            <person name="Tuberville T.D."/>
            <person name="Venegas-Anaya M."/>
            <person name="Howard J.T."/>
            <person name="Jarvis E.D."/>
            <person name="Guillette L.J.Jr."/>
            <person name="Glenn T.C."/>
            <person name="Green R.E."/>
            <person name="Ray D.A."/>
        </authorList>
    </citation>
    <scope>NUCLEOTIDE SEQUENCE [LARGE SCALE GENOMIC DNA]</scope>
    <source>
        <strain evidence="1">KSC_2009_1</strain>
    </source>
</reference>